<evidence type="ECO:0000313" key="2">
    <source>
        <dbReference type="EMBL" id="KAA6403848.1"/>
    </source>
</evidence>
<feature type="compositionally biased region" description="Basic and acidic residues" evidence="1">
    <location>
        <begin position="52"/>
        <end position="65"/>
    </location>
</feature>
<feature type="compositionally biased region" description="Basic and acidic residues" evidence="1">
    <location>
        <begin position="73"/>
        <end position="82"/>
    </location>
</feature>
<dbReference type="AlphaFoldDB" id="A0A5J4X9A5"/>
<feature type="compositionally biased region" description="Basic and acidic residues" evidence="1">
    <location>
        <begin position="107"/>
        <end position="128"/>
    </location>
</feature>
<evidence type="ECO:0000313" key="3">
    <source>
        <dbReference type="Proteomes" id="UP000324800"/>
    </source>
</evidence>
<proteinExistence type="predicted"/>
<accession>A0A5J4X9A5</accession>
<dbReference type="EMBL" id="SNRW01000053">
    <property type="protein sequence ID" value="KAA6403848.1"/>
    <property type="molecule type" value="Genomic_DNA"/>
</dbReference>
<protein>
    <submittedName>
        <fullName evidence="2">Uncharacterized protein</fullName>
    </submittedName>
</protein>
<dbReference type="Proteomes" id="UP000324800">
    <property type="component" value="Unassembled WGS sequence"/>
</dbReference>
<organism evidence="2 3">
    <name type="scientific">Streblomastix strix</name>
    <dbReference type="NCBI Taxonomy" id="222440"/>
    <lineage>
        <taxon>Eukaryota</taxon>
        <taxon>Metamonada</taxon>
        <taxon>Preaxostyla</taxon>
        <taxon>Oxymonadida</taxon>
        <taxon>Streblomastigidae</taxon>
        <taxon>Streblomastix</taxon>
    </lineage>
</organism>
<feature type="compositionally biased region" description="Basic and acidic residues" evidence="1">
    <location>
        <begin position="21"/>
        <end position="39"/>
    </location>
</feature>
<evidence type="ECO:0000256" key="1">
    <source>
        <dbReference type="SAM" id="MobiDB-lite"/>
    </source>
</evidence>
<comment type="caution">
    <text evidence="2">The sequence shown here is derived from an EMBL/GenBank/DDBJ whole genome shotgun (WGS) entry which is preliminary data.</text>
</comment>
<reference evidence="2 3" key="1">
    <citation type="submission" date="2019-03" db="EMBL/GenBank/DDBJ databases">
        <title>Single cell metagenomics reveals metabolic interactions within the superorganism composed of flagellate Streblomastix strix and complex community of Bacteroidetes bacteria on its surface.</title>
        <authorList>
            <person name="Treitli S.C."/>
            <person name="Kolisko M."/>
            <person name="Husnik F."/>
            <person name="Keeling P."/>
            <person name="Hampl V."/>
        </authorList>
    </citation>
    <scope>NUCLEOTIDE SEQUENCE [LARGE SCALE GENOMIC DNA]</scope>
    <source>
        <strain evidence="2">ST1C</strain>
    </source>
</reference>
<gene>
    <name evidence="2" type="ORF">EZS28_000613</name>
</gene>
<feature type="compositionally biased region" description="Basic and acidic residues" evidence="1">
    <location>
        <begin position="138"/>
        <end position="151"/>
    </location>
</feature>
<feature type="region of interest" description="Disordered" evidence="1">
    <location>
        <begin position="1"/>
        <end position="151"/>
    </location>
</feature>
<sequence>MKKLKDMHKDKMKDIRKKRKLNEIENKNKEEDQSDDEQKNTIYESDEDSEEREEKVKEMKLKYAEDGIDEQQDELKLFKEAGDGNSGNEQKGGGIKKKTKSIQKGDSSYDEKDDKQKKKETKKVKQNETEDEGDDEWKENTENNKYPKQEEGQLIKMIDIYNKIQKYEICFIIIKSFIIQ</sequence>
<name>A0A5J4X9A5_9EUKA</name>